<dbReference type="AlphaFoldDB" id="W7Y724"/>
<organism evidence="3 4">
    <name type="scientific">Paenibacillus pini JCM 16418</name>
    <dbReference type="NCBI Taxonomy" id="1236976"/>
    <lineage>
        <taxon>Bacteria</taxon>
        <taxon>Bacillati</taxon>
        <taxon>Bacillota</taxon>
        <taxon>Bacilli</taxon>
        <taxon>Bacillales</taxon>
        <taxon>Paenibacillaceae</taxon>
        <taxon>Paenibacillus</taxon>
    </lineage>
</organism>
<feature type="domain" description="SPOR" evidence="2">
    <location>
        <begin position="89"/>
        <end position="172"/>
    </location>
</feature>
<accession>W7Y724</accession>
<dbReference type="PANTHER" id="PTHR30032:SF4">
    <property type="entry name" value="AMIDASE ENHANCER"/>
    <property type="match status" value="1"/>
</dbReference>
<keyword evidence="4" id="KW-1185">Reference proteome</keyword>
<dbReference type="EMBL" id="BAVZ01000002">
    <property type="protein sequence ID" value="GAF06745.1"/>
    <property type="molecule type" value="Genomic_DNA"/>
</dbReference>
<dbReference type="GO" id="GO:0042834">
    <property type="term" value="F:peptidoglycan binding"/>
    <property type="evidence" value="ECO:0007669"/>
    <property type="project" value="InterPro"/>
</dbReference>
<feature type="signal peptide" evidence="1">
    <location>
        <begin position="1"/>
        <end position="35"/>
    </location>
</feature>
<dbReference type="Proteomes" id="UP000019364">
    <property type="component" value="Unassembled WGS sequence"/>
</dbReference>
<dbReference type="InterPro" id="IPR007730">
    <property type="entry name" value="SPOR-like_dom"/>
</dbReference>
<dbReference type="NCBIfam" id="TIGR02669">
    <property type="entry name" value="SpoIID_LytB"/>
    <property type="match status" value="1"/>
</dbReference>
<feature type="chain" id="PRO_5004903993" description="SPOR domain-containing protein" evidence="1">
    <location>
        <begin position="36"/>
        <end position="694"/>
    </location>
</feature>
<dbReference type="STRING" id="1236976.JCM16418_724"/>
<dbReference type="InterPro" id="IPR013693">
    <property type="entry name" value="SpoIID/LytB_N"/>
</dbReference>
<evidence type="ECO:0000256" key="1">
    <source>
        <dbReference type="SAM" id="SignalP"/>
    </source>
</evidence>
<protein>
    <recommendedName>
        <fullName evidence="2">SPOR domain-containing protein</fullName>
    </recommendedName>
</protein>
<dbReference type="Pfam" id="PF08486">
    <property type="entry name" value="SpoIID"/>
    <property type="match status" value="1"/>
</dbReference>
<reference evidence="3 4" key="1">
    <citation type="journal article" date="2014" name="Genome Announc.">
        <title>Draft Genome Sequence of Paenibacillus pini JCM 16418T, Isolated from the Rhizosphere of Pine Tree.</title>
        <authorList>
            <person name="Yuki M."/>
            <person name="Oshima K."/>
            <person name="Suda W."/>
            <person name="Oshida Y."/>
            <person name="Kitamura K."/>
            <person name="Iida Y."/>
            <person name="Hattori M."/>
            <person name="Ohkuma M."/>
        </authorList>
    </citation>
    <scope>NUCLEOTIDE SEQUENCE [LARGE SCALE GENOMIC DNA]</scope>
    <source>
        <strain evidence="3 4">JCM 16418</strain>
    </source>
</reference>
<comment type="caution">
    <text evidence="3">The sequence shown here is derived from an EMBL/GenBank/DDBJ whole genome shotgun (WGS) entry which is preliminary data.</text>
</comment>
<evidence type="ECO:0000313" key="3">
    <source>
        <dbReference type="EMBL" id="GAF06745.1"/>
    </source>
</evidence>
<dbReference type="GO" id="GO:0030435">
    <property type="term" value="P:sporulation resulting in formation of a cellular spore"/>
    <property type="evidence" value="ECO:0007669"/>
    <property type="project" value="InterPro"/>
</dbReference>
<dbReference type="OrthoDB" id="9794671at2"/>
<evidence type="ECO:0000313" key="4">
    <source>
        <dbReference type="Proteomes" id="UP000019364"/>
    </source>
</evidence>
<name>W7Y724_9BACL</name>
<dbReference type="eggNOG" id="COG2385">
    <property type="taxonomic scope" value="Bacteria"/>
</dbReference>
<sequence>MINLGETRAKALAWCGKGILAAVLAAGIWPTSAGAVGTTADTIRVGMFMDLGSTYKSTTASVTLSSGQAWGAGFSTGALVSFSPNEQVKFSVDGYRVKVLETTDLKAANDAYKKLTATSDKPFLFSVSSAGKLTYQLYAGNYATEQAAKDAASRTAKTASAQLNGQTPVVKGSKHLSAGIYASQAQAEAAMANITATGIDAMVAIQQTTDGSSQYAVWVGEAANDADLATVQNSMNKQMPQVTLSAVDSSLSAIILRQDVSLGQTVRHLQVSGSNAKCLISADSSGIKVTERSNRTYRGSIEISSLNGQLALVNEVPVEQYLYAVVGGEVPSSWPIESLKAQAVSARSYATFTNNKFKIADVVDTTLSQVYNGISAEAASIIEAVNATKGEVLMKDGKVVEAVFSSNAGGYTADTTEVWNSGGDAFAAVPSAEDNASQKGLKSWYHVLLSNGITGYVREDNVKATSTTAAGLTKLTATAKDTNIRPIPQIQSNVNAVAKLNPGDTAIVLEKVDESSSYAWLRGPYTSAELVKSLKGKTSTPAPTSITTLEVTKRGPSGRVLQIKANGQILDVKYPDMFRSAMNGLPSTLFDIVPTGSYTVQGADGSTAKVNGSTTVSVISASGVSSATGAGTVVMNGDKNARVVDNAQGFMFTGYGNGHGLGLSQWGAKGMADAGYGYQDILKHYYQNVTIVKD</sequence>
<dbReference type="PANTHER" id="PTHR30032">
    <property type="entry name" value="N-ACETYLMURAMOYL-L-ALANINE AMIDASE-RELATED"/>
    <property type="match status" value="1"/>
</dbReference>
<dbReference type="PROSITE" id="PS51724">
    <property type="entry name" value="SPOR"/>
    <property type="match status" value="1"/>
</dbReference>
<dbReference type="GO" id="GO:0030288">
    <property type="term" value="C:outer membrane-bounded periplasmic space"/>
    <property type="evidence" value="ECO:0007669"/>
    <property type="project" value="TreeGrafter"/>
</dbReference>
<gene>
    <name evidence="3" type="ORF">JCM16418_724</name>
</gene>
<dbReference type="InterPro" id="IPR013486">
    <property type="entry name" value="SpoIID/LytB"/>
</dbReference>
<dbReference type="Pfam" id="PF05036">
    <property type="entry name" value="SPOR"/>
    <property type="match status" value="1"/>
</dbReference>
<evidence type="ECO:0000259" key="2">
    <source>
        <dbReference type="PROSITE" id="PS51724"/>
    </source>
</evidence>
<keyword evidence="1" id="KW-0732">Signal</keyword>
<dbReference type="InterPro" id="IPR051922">
    <property type="entry name" value="Bact_Sporulation_Assoc"/>
</dbReference>
<proteinExistence type="predicted"/>
<dbReference type="RefSeq" id="WP_036646213.1">
    <property type="nucleotide sequence ID" value="NZ_BAVZ01000002.1"/>
</dbReference>